<dbReference type="AlphaFoldDB" id="A0A5A8C2L9"/>
<dbReference type="SUPFAM" id="SSF63829">
    <property type="entry name" value="Calcium-dependent phosphotriesterase"/>
    <property type="match status" value="1"/>
</dbReference>
<gene>
    <name evidence="2" type="ORF">FNF29_07400</name>
</gene>
<protein>
    <recommendedName>
        <fullName evidence="4">SMP-30/Gluconolactonase/LRE-like region domain-containing protein</fullName>
    </recommendedName>
</protein>
<organism evidence="2 3">
    <name type="scientific">Cafeteria roenbergensis</name>
    <name type="common">Marine flagellate</name>
    <dbReference type="NCBI Taxonomy" id="33653"/>
    <lineage>
        <taxon>Eukaryota</taxon>
        <taxon>Sar</taxon>
        <taxon>Stramenopiles</taxon>
        <taxon>Bigyra</taxon>
        <taxon>Opalozoa</taxon>
        <taxon>Bicosoecida</taxon>
        <taxon>Cafeteriaceae</taxon>
        <taxon>Cafeteria</taxon>
    </lineage>
</organism>
<evidence type="ECO:0000313" key="2">
    <source>
        <dbReference type="EMBL" id="KAA0147332.1"/>
    </source>
</evidence>
<dbReference type="Proteomes" id="UP000323011">
    <property type="component" value="Unassembled WGS sequence"/>
</dbReference>
<accession>A0A5A8C2L9</accession>
<evidence type="ECO:0000256" key="1">
    <source>
        <dbReference type="SAM" id="SignalP"/>
    </source>
</evidence>
<keyword evidence="3" id="KW-1185">Reference proteome</keyword>
<evidence type="ECO:0000313" key="3">
    <source>
        <dbReference type="Proteomes" id="UP000323011"/>
    </source>
</evidence>
<evidence type="ECO:0008006" key="4">
    <source>
        <dbReference type="Google" id="ProtNLM"/>
    </source>
</evidence>
<dbReference type="PROSITE" id="PS51257">
    <property type="entry name" value="PROKAR_LIPOPROTEIN"/>
    <property type="match status" value="1"/>
</dbReference>
<name>A0A5A8C2L9_CAFRO</name>
<comment type="caution">
    <text evidence="2">The sequence shown here is derived from an EMBL/GenBank/DDBJ whole genome shotgun (WGS) entry which is preliminary data.</text>
</comment>
<dbReference type="EMBL" id="VLTN01000068">
    <property type="protein sequence ID" value="KAA0147332.1"/>
    <property type="molecule type" value="Genomic_DNA"/>
</dbReference>
<reference evidence="2 3" key="1">
    <citation type="submission" date="2019-07" db="EMBL/GenBank/DDBJ databases">
        <title>Genomes of Cafeteria roenbergensis.</title>
        <authorList>
            <person name="Fischer M.G."/>
            <person name="Hackl T."/>
            <person name="Roman M."/>
        </authorList>
    </citation>
    <scope>NUCLEOTIDE SEQUENCE [LARGE SCALE GENOMIC DNA]</scope>
    <source>
        <strain evidence="2 3">BVI</strain>
    </source>
</reference>
<feature type="signal peptide" evidence="1">
    <location>
        <begin position="1"/>
        <end position="19"/>
    </location>
</feature>
<proteinExistence type="predicted"/>
<keyword evidence="1" id="KW-0732">Signal</keyword>
<sequence length="399" mass="42406">MRVLGASMACAMGLALTWAQAMGQQPAALGCDMLGYINQRSAVFRNCTSGQQLTAYTSETTSIPIGPAVDWNQGRVFVMDVDKGPSVLQLGAPWQADYNATEPAVVVIKNSTLRGRRGVSCMVFDAANDRLLVYVRAQQGPGGTFFAIRTAPGDGFGAMQVHAVLDVIDTDIMQMDMDSSGGLFFTDGRSLSRVRNGKIFEVAGSALPCPFKNDGTCYIRGLTVDTVGKRVIYFMEDQGALQSVIKASSLEGKPTVTLYRQVRTSSATAGSWSPRMGFDKEHRLLFSETYRSSGAQRDILQLPSVVDNVVACVGDESRGDDCSMTPGSPPEFQVVVTVDFDIAHHEGSIAVLPRAGPIWAPTPSPSPGSGPANAGRTPQLLSPPAMAVLACLAAMLLAL</sequence>
<feature type="chain" id="PRO_5022906141" description="SMP-30/Gluconolactonase/LRE-like region domain-containing protein" evidence="1">
    <location>
        <begin position="20"/>
        <end position="399"/>
    </location>
</feature>